<comment type="caution">
    <text evidence="6">The sequence shown here is derived from an EMBL/GenBank/DDBJ whole genome shotgun (WGS) entry which is preliminary data.</text>
</comment>
<dbReference type="SMART" id="SM00342">
    <property type="entry name" value="HTH_ARAC"/>
    <property type="match status" value="1"/>
</dbReference>
<evidence type="ECO:0000256" key="4">
    <source>
        <dbReference type="SAM" id="Phobius"/>
    </source>
</evidence>
<organism evidence="6 7">
    <name type="scientific">Flagellimonas spongiicola</name>
    <dbReference type="NCBI Taxonomy" id="2942208"/>
    <lineage>
        <taxon>Bacteria</taxon>
        <taxon>Pseudomonadati</taxon>
        <taxon>Bacteroidota</taxon>
        <taxon>Flavobacteriia</taxon>
        <taxon>Flavobacteriales</taxon>
        <taxon>Flavobacteriaceae</taxon>
        <taxon>Flagellimonas</taxon>
    </lineage>
</organism>
<dbReference type="InterPro" id="IPR018060">
    <property type="entry name" value="HTH_AraC"/>
</dbReference>
<feature type="transmembrane region" description="Helical" evidence="4">
    <location>
        <begin position="32"/>
        <end position="52"/>
    </location>
</feature>
<keyword evidence="2" id="KW-0238">DNA-binding</keyword>
<dbReference type="PANTHER" id="PTHR43280:SF29">
    <property type="entry name" value="ARAC-FAMILY TRANSCRIPTIONAL REGULATOR"/>
    <property type="match status" value="1"/>
</dbReference>
<dbReference type="Pfam" id="PF12833">
    <property type="entry name" value="HTH_18"/>
    <property type="match status" value="1"/>
</dbReference>
<keyword evidence="3" id="KW-0804">Transcription</keyword>
<sequence>MSEPIDFVLKLGAIQGFFFFFVLFFNKKHNVASKVLSILVLLIGITCFFYSFNSLEFYTDYPHLLRLNWGIPLLFGPLLFLYTKYLLFPANKFNKTDLKLAIPYILNLLILAPFFIKGGEDKLASLDYFTAAVSIGVDNYAIYFHVLQLSIIGLGLHFSLKSLNMVKAYHIGLKQDYASLESVKLQWLHELIWAFIVLFILLIILILRGAYDKYLIYDYQVIFYIGFAVLVYMVSFKTFRLKELTMIQTTHRPIKTVKDEVIINLGEDGKRLKTYLNEHKPYLDNKLTAVQLATQLEWSRHKLSEILNTQIGQNFYDFINAHRIEEFVQRMSDGEHQQLTFLALAYDCGFSSKSSFNSAFKKHTGFTPSQYLKKMSELT</sequence>
<dbReference type="InterPro" id="IPR009057">
    <property type="entry name" value="Homeodomain-like_sf"/>
</dbReference>
<proteinExistence type="predicted"/>
<evidence type="ECO:0000256" key="3">
    <source>
        <dbReference type="ARBA" id="ARBA00023163"/>
    </source>
</evidence>
<dbReference type="EMBL" id="JAMFMA010000004">
    <property type="protein sequence ID" value="MCL6275474.1"/>
    <property type="molecule type" value="Genomic_DNA"/>
</dbReference>
<keyword evidence="7" id="KW-1185">Reference proteome</keyword>
<feature type="transmembrane region" description="Helical" evidence="4">
    <location>
        <begin position="100"/>
        <end position="116"/>
    </location>
</feature>
<evidence type="ECO:0000259" key="5">
    <source>
        <dbReference type="PROSITE" id="PS01124"/>
    </source>
</evidence>
<feature type="domain" description="HTH araC/xylS-type" evidence="5">
    <location>
        <begin position="270"/>
        <end position="374"/>
    </location>
</feature>
<name>A0ABT0PVQ7_9FLAO</name>
<dbReference type="SUPFAM" id="SSF46689">
    <property type="entry name" value="Homeodomain-like"/>
    <property type="match status" value="1"/>
</dbReference>
<evidence type="ECO:0000256" key="2">
    <source>
        <dbReference type="ARBA" id="ARBA00023125"/>
    </source>
</evidence>
<evidence type="ECO:0000313" key="7">
    <source>
        <dbReference type="Proteomes" id="UP001203607"/>
    </source>
</evidence>
<dbReference type="Proteomes" id="UP001203607">
    <property type="component" value="Unassembled WGS sequence"/>
</dbReference>
<dbReference type="PROSITE" id="PS01124">
    <property type="entry name" value="HTH_ARAC_FAMILY_2"/>
    <property type="match status" value="1"/>
</dbReference>
<feature type="transmembrane region" description="Helical" evidence="4">
    <location>
        <begin position="191"/>
        <end position="211"/>
    </location>
</feature>
<dbReference type="PANTHER" id="PTHR43280">
    <property type="entry name" value="ARAC-FAMILY TRANSCRIPTIONAL REGULATOR"/>
    <property type="match status" value="1"/>
</dbReference>
<dbReference type="Gene3D" id="1.10.10.60">
    <property type="entry name" value="Homeodomain-like"/>
    <property type="match status" value="2"/>
</dbReference>
<evidence type="ECO:0000313" key="6">
    <source>
        <dbReference type="EMBL" id="MCL6275474.1"/>
    </source>
</evidence>
<evidence type="ECO:0000256" key="1">
    <source>
        <dbReference type="ARBA" id="ARBA00023015"/>
    </source>
</evidence>
<feature type="transmembrane region" description="Helical" evidence="4">
    <location>
        <begin position="140"/>
        <end position="160"/>
    </location>
</feature>
<accession>A0ABT0PVQ7</accession>
<feature type="transmembrane region" description="Helical" evidence="4">
    <location>
        <begin position="217"/>
        <end position="236"/>
    </location>
</feature>
<feature type="transmembrane region" description="Helical" evidence="4">
    <location>
        <begin position="67"/>
        <end position="88"/>
    </location>
</feature>
<gene>
    <name evidence="6" type="ORF">M3P19_15780</name>
</gene>
<keyword evidence="1" id="KW-0805">Transcription regulation</keyword>
<protein>
    <submittedName>
        <fullName evidence="6">AraC family transcriptional regulator</fullName>
    </submittedName>
</protein>
<feature type="transmembrane region" description="Helical" evidence="4">
    <location>
        <begin position="7"/>
        <end position="25"/>
    </location>
</feature>
<keyword evidence="4" id="KW-0472">Membrane</keyword>
<keyword evidence="4" id="KW-0812">Transmembrane</keyword>
<keyword evidence="4" id="KW-1133">Transmembrane helix</keyword>
<dbReference type="RefSeq" id="WP_249658657.1">
    <property type="nucleotide sequence ID" value="NZ_JAMFMA010000004.1"/>
</dbReference>
<reference evidence="6 7" key="1">
    <citation type="submission" date="2022-05" db="EMBL/GenBank/DDBJ databases">
        <authorList>
            <person name="Park J.-S."/>
        </authorList>
    </citation>
    <scope>NUCLEOTIDE SEQUENCE [LARGE SCALE GENOMIC DNA]</scope>
    <source>
        <strain evidence="6 7">2012CJ35-5</strain>
    </source>
</reference>